<dbReference type="SUPFAM" id="SSF55729">
    <property type="entry name" value="Acyl-CoA N-acyltransferases (Nat)"/>
    <property type="match status" value="1"/>
</dbReference>
<protein>
    <recommendedName>
        <fullName evidence="1">N-acetyltransferase domain-containing protein</fullName>
    </recommendedName>
</protein>
<dbReference type="InterPro" id="IPR000182">
    <property type="entry name" value="GNAT_dom"/>
</dbReference>
<accession>A0A0U1L2I8</accession>
<dbReference type="AlphaFoldDB" id="A0A0U1L2I8"/>
<dbReference type="Pfam" id="PF13302">
    <property type="entry name" value="Acetyltransf_3"/>
    <property type="match status" value="1"/>
</dbReference>
<dbReference type="RefSeq" id="WP_021171113.1">
    <property type="nucleotide sequence ID" value="NZ_CTRP01000014.1"/>
</dbReference>
<dbReference type="GO" id="GO:0016747">
    <property type="term" value="F:acyltransferase activity, transferring groups other than amino-acyl groups"/>
    <property type="evidence" value="ECO:0007669"/>
    <property type="project" value="InterPro"/>
</dbReference>
<evidence type="ECO:0000313" key="2">
    <source>
        <dbReference type="EMBL" id="CQR73856.1"/>
    </source>
</evidence>
<feature type="domain" description="N-acetyltransferase" evidence="1">
    <location>
        <begin position="3"/>
        <end position="158"/>
    </location>
</feature>
<name>A0A0U1L2I8_9FIRM</name>
<dbReference type="EMBL" id="CTRP01000014">
    <property type="protein sequence ID" value="CQR73856.1"/>
    <property type="molecule type" value="Genomic_DNA"/>
</dbReference>
<keyword evidence="3" id="KW-1185">Reference proteome</keyword>
<dbReference type="PANTHER" id="PTHR43415:SF3">
    <property type="entry name" value="GNAT-FAMILY ACETYLTRANSFERASE"/>
    <property type="match status" value="1"/>
</dbReference>
<dbReference type="InterPro" id="IPR016181">
    <property type="entry name" value="Acyl_CoA_acyltransferase"/>
</dbReference>
<dbReference type="PROSITE" id="PS51186">
    <property type="entry name" value="GNAT"/>
    <property type="match status" value="1"/>
</dbReference>
<dbReference type="Proteomes" id="UP000049855">
    <property type="component" value="Unassembled WGS sequence"/>
</dbReference>
<sequence length="158" mass="18276">MKVSLRQLHLNDLEIIKDWYLNIDGANYLSRYKPKKFDGKQTNKVEEYAWYIVQVNEMDCGMVFLEKENLTDDVATLGIMIGKQEFFGKGIGKDTVNLIINQSQGILSFNKVRLNVRKTNTRALKCYTNYGFCIRGEDEKIASDGLKVEFFNMVLNLK</sequence>
<dbReference type="Gene3D" id="3.40.630.30">
    <property type="match status" value="1"/>
</dbReference>
<dbReference type="PANTHER" id="PTHR43415">
    <property type="entry name" value="SPERMIDINE N(1)-ACETYLTRANSFERASE"/>
    <property type="match status" value="1"/>
</dbReference>
<evidence type="ECO:0000313" key="3">
    <source>
        <dbReference type="Proteomes" id="UP000049855"/>
    </source>
</evidence>
<organism evidence="2 3">
    <name type="scientific">Sporomusa ovata</name>
    <dbReference type="NCBI Taxonomy" id="2378"/>
    <lineage>
        <taxon>Bacteria</taxon>
        <taxon>Bacillati</taxon>
        <taxon>Bacillota</taxon>
        <taxon>Negativicutes</taxon>
        <taxon>Selenomonadales</taxon>
        <taxon>Sporomusaceae</taxon>
        <taxon>Sporomusa</taxon>
    </lineage>
</organism>
<reference evidence="3" key="1">
    <citation type="submission" date="2015-03" db="EMBL/GenBank/DDBJ databases">
        <authorList>
            <person name="Nijsse Bart"/>
        </authorList>
    </citation>
    <scope>NUCLEOTIDE SEQUENCE [LARGE SCALE GENOMIC DNA]</scope>
</reference>
<proteinExistence type="predicted"/>
<evidence type="ECO:0000259" key="1">
    <source>
        <dbReference type="PROSITE" id="PS51186"/>
    </source>
</evidence>
<gene>
    <name evidence="2" type="ORF">SpAn4DRAFT_0318</name>
</gene>